<dbReference type="GO" id="GO:0005886">
    <property type="term" value="C:plasma membrane"/>
    <property type="evidence" value="ECO:0007669"/>
    <property type="project" value="UniProtKB-SubCell"/>
</dbReference>
<dbReference type="SUPFAM" id="SSF53850">
    <property type="entry name" value="Periplasmic binding protein-like II"/>
    <property type="match status" value="1"/>
</dbReference>
<feature type="transmembrane region" description="Helical" evidence="12">
    <location>
        <begin position="569"/>
        <end position="591"/>
    </location>
</feature>
<proteinExistence type="predicted"/>
<evidence type="ECO:0000313" key="14">
    <source>
        <dbReference type="EMBL" id="CAD7251335.1"/>
    </source>
</evidence>
<evidence type="ECO:0000256" key="3">
    <source>
        <dbReference type="ARBA" id="ARBA00022475"/>
    </source>
</evidence>
<evidence type="ECO:0000256" key="12">
    <source>
        <dbReference type="SAM" id="Phobius"/>
    </source>
</evidence>
<keyword evidence="7 12" id="KW-0472">Membrane</keyword>
<comment type="subcellular location">
    <subcellularLocation>
        <location evidence="1">Cell membrane</location>
        <topology evidence="1">Multi-pass membrane protein</topology>
    </subcellularLocation>
</comment>
<dbReference type="Gene3D" id="3.40.190.10">
    <property type="entry name" value="Periplasmic binding protein-like II"/>
    <property type="match status" value="1"/>
</dbReference>
<evidence type="ECO:0000259" key="13">
    <source>
        <dbReference type="Pfam" id="PF10613"/>
    </source>
</evidence>
<accession>A0A7R9ABX4</accession>
<evidence type="ECO:0000256" key="8">
    <source>
        <dbReference type="ARBA" id="ARBA00023170"/>
    </source>
</evidence>
<evidence type="ECO:0000256" key="1">
    <source>
        <dbReference type="ARBA" id="ARBA00004651"/>
    </source>
</evidence>
<dbReference type="PANTHER" id="PTHR42643">
    <property type="entry name" value="IONOTROPIC RECEPTOR 20A-RELATED"/>
    <property type="match status" value="1"/>
</dbReference>
<keyword evidence="5 12" id="KW-1133">Transmembrane helix</keyword>
<dbReference type="OrthoDB" id="6424337at2759"/>
<keyword evidence="10" id="KW-1071">Ligand-gated ion channel</keyword>
<feature type="domain" description="Ionotropic glutamate receptor L-glutamate and glycine-binding" evidence="13">
    <location>
        <begin position="236"/>
        <end position="325"/>
    </location>
</feature>
<keyword evidence="2" id="KW-0813">Transport</keyword>
<evidence type="ECO:0000256" key="6">
    <source>
        <dbReference type="ARBA" id="ARBA00023065"/>
    </source>
</evidence>
<sequence>MRQATIAVLCSGAEDTMLILLPSVLLLASLGTVAAELDLRIGRDAKGNGVLSQLLHHVLDSSLKSHQQLFVISETGDIGVMGCDHLSRTIFSSVQDMERIKHASSRNDFYIVLGSMEWAEEALRALYRIRPQMWWTSKALFVLEALPGVDWIQRAAGLVIPVTVATRVRPDTYAFYAVCLFCNDSRPGMQYIQTWRQGSKDTSKNLFPDLLNDFHGVEFKVSTLPVSYFFYWTPNASMKNWTGFEGEALKAMAHHFHFRVTPSLPKNGGAGSLVNGTWDGHMGMVLGGDAEFAVGKISQTWIRYEYVDFMSFVMIESDSFITQKPKLLSYSSTVYRPFPLFVWILCAISIVAMGITIAIFKRRSFKGLQVGNEIFRVYSLFVVKGVKYLDREERRMRYIIYPGTTRPINTLEDAVERTNLPFYIHLYNDELISNFRQSNISMYKAVASRLKLFYPNTVRITTDNMYMDVLYQLEIEIWKLRKAGDPAWTQLRVADETFLALPSAWPIRKYKPYKPKLDLFILRLRDAGLFNKWMSDSILPLGAYFSLNKVISIAAEVKRISFGMIHVQGIFYALAFGFALAFLAFILELLFPPKL</sequence>
<name>A0A7R9ABX4_9CRUS</name>
<dbReference type="EMBL" id="CAJPEV010003467">
    <property type="protein sequence ID" value="CAG0899820.1"/>
    <property type="molecule type" value="Genomic_DNA"/>
</dbReference>
<keyword evidence="9" id="KW-0325">Glycoprotein</keyword>
<evidence type="ECO:0000256" key="4">
    <source>
        <dbReference type="ARBA" id="ARBA00022692"/>
    </source>
</evidence>
<evidence type="ECO:0000256" key="10">
    <source>
        <dbReference type="ARBA" id="ARBA00023286"/>
    </source>
</evidence>
<evidence type="ECO:0000256" key="5">
    <source>
        <dbReference type="ARBA" id="ARBA00022989"/>
    </source>
</evidence>
<evidence type="ECO:0000256" key="11">
    <source>
        <dbReference type="ARBA" id="ARBA00023303"/>
    </source>
</evidence>
<evidence type="ECO:0000313" key="15">
    <source>
        <dbReference type="Proteomes" id="UP000677054"/>
    </source>
</evidence>
<evidence type="ECO:0000256" key="2">
    <source>
        <dbReference type="ARBA" id="ARBA00022448"/>
    </source>
</evidence>
<evidence type="ECO:0000256" key="9">
    <source>
        <dbReference type="ARBA" id="ARBA00023180"/>
    </source>
</evidence>
<dbReference type="AlphaFoldDB" id="A0A7R9ABX4"/>
<dbReference type="InterPro" id="IPR019594">
    <property type="entry name" value="Glu/Gly-bd"/>
</dbReference>
<feature type="transmembrane region" description="Helical" evidence="12">
    <location>
        <begin position="340"/>
        <end position="360"/>
    </location>
</feature>
<keyword evidence="15" id="KW-1185">Reference proteome</keyword>
<keyword evidence="6" id="KW-0406">Ion transport</keyword>
<evidence type="ECO:0000256" key="7">
    <source>
        <dbReference type="ARBA" id="ARBA00023136"/>
    </source>
</evidence>
<organism evidence="14">
    <name type="scientific">Darwinula stevensoni</name>
    <dbReference type="NCBI Taxonomy" id="69355"/>
    <lineage>
        <taxon>Eukaryota</taxon>
        <taxon>Metazoa</taxon>
        <taxon>Ecdysozoa</taxon>
        <taxon>Arthropoda</taxon>
        <taxon>Crustacea</taxon>
        <taxon>Oligostraca</taxon>
        <taxon>Ostracoda</taxon>
        <taxon>Podocopa</taxon>
        <taxon>Podocopida</taxon>
        <taxon>Darwinulocopina</taxon>
        <taxon>Darwinuloidea</taxon>
        <taxon>Darwinulidae</taxon>
        <taxon>Darwinula</taxon>
    </lineage>
</organism>
<gene>
    <name evidence="14" type="ORF">DSTB1V02_LOCUS11102</name>
</gene>
<dbReference type="Pfam" id="PF10613">
    <property type="entry name" value="Lig_chan-Glu_bd"/>
    <property type="match status" value="1"/>
</dbReference>
<keyword evidence="8" id="KW-0675">Receptor</keyword>
<dbReference type="GO" id="GO:0015276">
    <property type="term" value="F:ligand-gated monoatomic ion channel activity"/>
    <property type="evidence" value="ECO:0007669"/>
    <property type="project" value="InterPro"/>
</dbReference>
<keyword evidence="3" id="KW-1003">Cell membrane</keyword>
<dbReference type="EMBL" id="LR902984">
    <property type="protein sequence ID" value="CAD7251335.1"/>
    <property type="molecule type" value="Genomic_DNA"/>
</dbReference>
<keyword evidence="11" id="KW-0407">Ion channel</keyword>
<keyword evidence="4 12" id="KW-0812">Transmembrane</keyword>
<protein>
    <recommendedName>
        <fullName evidence="13">Ionotropic glutamate receptor L-glutamate and glycine-binding domain-containing protein</fullName>
    </recommendedName>
</protein>
<dbReference type="PANTHER" id="PTHR42643:SF24">
    <property type="entry name" value="IONOTROPIC RECEPTOR 60A"/>
    <property type="match status" value="1"/>
</dbReference>
<reference evidence="14" key="1">
    <citation type="submission" date="2020-11" db="EMBL/GenBank/DDBJ databases">
        <authorList>
            <person name="Tran Van P."/>
        </authorList>
    </citation>
    <scope>NUCLEOTIDE SEQUENCE</scope>
</reference>
<dbReference type="Proteomes" id="UP000677054">
    <property type="component" value="Unassembled WGS sequence"/>
</dbReference>
<dbReference type="InterPro" id="IPR052192">
    <property type="entry name" value="Insect_Ionotropic_Sensory_Rcpt"/>
</dbReference>